<keyword evidence="1" id="KW-0472">Membrane</keyword>
<name>A0ABT7S468_9CELL</name>
<keyword evidence="4" id="KW-1185">Reference proteome</keyword>
<evidence type="ECO:0000256" key="1">
    <source>
        <dbReference type="SAM" id="Phobius"/>
    </source>
</evidence>
<accession>A0ABT7S468</accession>
<gene>
    <name evidence="3" type="ORF">QRT05_00540</name>
</gene>
<sequence>MSTAAPGWYAEPDNPAMLRWFDGVQWTEHRQPAMVGGPFPPARPSRSPAATVLLVVGCVVAAVVAVGVLAAIAIPVFLNERHKAAVDDLRSLSCAEVGAEAVTFSRQNVKPDEIPLAAADAMVLVTDARAALRLPQTGEVLVMRCSGTATWADQTTTALQVDLYTNSAGDHLYALDWRE</sequence>
<dbReference type="Proteomes" id="UP001321453">
    <property type="component" value="Unassembled WGS sequence"/>
</dbReference>
<evidence type="ECO:0000313" key="4">
    <source>
        <dbReference type="Proteomes" id="UP001321453"/>
    </source>
</evidence>
<dbReference type="EMBL" id="JAUCGR010000001">
    <property type="protein sequence ID" value="MDM7829807.1"/>
    <property type="molecule type" value="Genomic_DNA"/>
</dbReference>
<keyword evidence="1" id="KW-0812">Transmembrane</keyword>
<evidence type="ECO:0000259" key="2">
    <source>
        <dbReference type="Pfam" id="PF10708"/>
    </source>
</evidence>
<proteinExistence type="predicted"/>
<dbReference type="InterPro" id="IPR018929">
    <property type="entry name" value="DUF2510"/>
</dbReference>
<reference evidence="3 4" key="1">
    <citation type="submission" date="2023-06" db="EMBL/GenBank/DDBJ databases">
        <title>Cellulomonas sp. MW9 Whole genome sequence.</title>
        <authorList>
            <person name="Park S."/>
        </authorList>
    </citation>
    <scope>NUCLEOTIDE SEQUENCE [LARGE SCALE GENOMIC DNA]</scope>
    <source>
        <strain evidence="3 4">MW9</strain>
    </source>
</reference>
<protein>
    <submittedName>
        <fullName evidence="3">DUF2510 domain-containing protein</fullName>
    </submittedName>
</protein>
<keyword evidence="1" id="KW-1133">Transmembrane helix</keyword>
<dbReference type="RefSeq" id="WP_289444195.1">
    <property type="nucleotide sequence ID" value="NZ_JAUCGR010000001.1"/>
</dbReference>
<organism evidence="3 4">
    <name type="scientific">Cellulomonas edaphi</name>
    <dbReference type="NCBI Taxonomy" id="3053468"/>
    <lineage>
        <taxon>Bacteria</taxon>
        <taxon>Bacillati</taxon>
        <taxon>Actinomycetota</taxon>
        <taxon>Actinomycetes</taxon>
        <taxon>Micrococcales</taxon>
        <taxon>Cellulomonadaceae</taxon>
        <taxon>Cellulomonas</taxon>
    </lineage>
</organism>
<evidence type="ECO:0000313" key="3">
    <source>
        <dbReference type="EMBL" id="MDM7829807.1"/>
    </source>
</evidence>
<feature type="domain" description="DUF2510" evidence="2">
    <location>
        <begin position="6"/>
        <end position="36"/>
    </location>
</feature>
<comment type="caution">
    <text evidence="3">The sequence shown here is derived from an EMBL/GenBank/DDBJ whole genome shotgun (WGS) entry which is preliminary data.</text>
</comment>
<feature type="transmembrane region" description="Helical" evidence="1">
    <location>
        <begin position="49"/>
        <end position="78"/>
    </location>
</feature>
<dbReference type="Pfam" id="PF10708">
    <property type="entry name" value="DUF2510"/>
    <property type="match status" value="1"/>
</dbReference>